<dbReference type="PANTHER" id="PTHR22906:SF21">
    <property type="entry name" value="SEMA DOMAIN-CONTAINING PROTEIN"/>
    <property type="match status" value="1"/>
</dbReference>
<name>A0A9W2ZB87_BIOGL</name>
<feature type="compositionally biased region" description="Polar residues" evidence="3">
    <location>
        <begin position="1012"/>
        <end position="1022"/>
    </location>
</feature>
<dbReference type="GeneID" id="106055574"/>
<dbReference type="InterPro" id="IPR000884">
    <property type="entry name" value="TSP1_rpt"/>
</dbReference>
<proteinExistence type="predicted"/>
<evidence type="ECO:0000256" key="1">
    <source>
        <dbReference type="ARBA" id="ARBA00022737"/>
    </source>
</evidence>
<dbReference type="Gene3D" id="2.20.100.10">
    <property type="entry name" value="Thrombospondin type-1 (TSP1) repeat"/>
    <property type="match status" value="4"/>
</dbReference>
<dbReference type="Proteomes" id="UP001165740">
    <property type="component" value="Chromosome 17"/>
</dbReference>
<dbReference type="InterPro" id="IPR036383">
    <property type="entry name" value="TSP1_rpt_sf"/>
</dbReference>
<reference evidence="5" key="1">
    <citation type="submission" date="2025-08" db="UniProtKB">
        <authorList>
            <consortium name="RefSeq"/>
        </authorList>
    </citation>
    <scope>IDENTIFICATION</scope>
</reference>
<dbReference type="RefSeq" id="XP_055872243.1">
    <property type="nucleotide sequence ID" value="XM_056016268.1"/>
</dbReference>
<evidence type="ECO:0000313" key="5">
    <source>
        <dbReference type="RefSeq" id="XP_055872243.1"/>
    </source>
</evidence>
<evidence type="ECO:0000256" key="2">
    <source>
        <dbReference type="ARBA" id="ARBA00023157"/>
    </source>
</evidence>
<keyword evidence="4" id="KW-1185">Reference proteome</keyword>
<dbReference type="PANTHER" id="PTHR22906">
    <property type="entry name" value="PROPERDIN"/>
    <property type="match status" value="1"/>
</dbReference>
<keyword evidence="2" id="KW-1015">Disulfide bond</keyword>
<dbReference type="SUPFAM" id="SSF82895">
    <property type="entry name" value="TSP-1 type 1 repeat"/>
    <property type="match status" value="3"/>
</dbReference>
<dbReference type="FunFam" id="2.20.100.10:FF:000001">
    <property type="entry name" value="semaphorin-5A isoform X1"/>
    <property type="match status" value="3"/>
</dbReference>
<dbReference type="AlphaFoldDB" id="A0A9W2ZB87"/>
<protein>
    <submittedName>
        <fullName evidence="5">Multiple epidermal growth factor-like domains protein 10</fullName>
    </submittedName>
</protein>
<feature type="compositionally biased region" description="Basic and acidic residues" evidence="3">
    <location>
        <begin position="1002"/>
        <end position="1011"/>
    </location>
</feature>
<feature type="region of interest" description="Disordered" evidence="3">
    <location>
        <begin position="1002"/>
        <end position="1022"/>
    </location>
</feature>
<accession>A0A9W2ZB87</accession>
<gene>
    <name evidence="5" type="primary">LOC106055574</name>
</gene>
<dbReference type="InterPro" id="IPR052065">
    <property type="entry name" value="Compl_asym_regulator"/>
</dbReference>
<evidence type="ECO:0000313" key="4">
    <source>
        <dbReference type="Proteomes" id="UP001165740"/>
    </source>
</evidence>
<dbReference type="PROSITE" id="PS50092">
    <property type="entry name" value="TSP1"/>
    <property type="match status" value="4"/>
</dbReference>
<sequence length="1022" mass="114783">MLLPQETYGKTFVIPELCVGRKHLGCYFLTAGENNSKVFIHEAEDVVLINLRHAGKSEQRKYQGATYINSTNGIQVAIIWHSQCAGREKNISIVLGDVALSIIIPMPLYYYSYFWKVIDSNRPGGVFYHYYTTIFNQASVPNLKGEHRLSSQISTSNIPGLPDWKFGNYIVNIMGFDNRALQLFASDKRPFGCYVYGVAYQEAFLRPAGFISSPINKCTRLMVSMEPGDLIDNDCDGRVDEEVANERDDDHDAHVDEDLMFLTEAELTKLLLEEERREKELGIVHGGWGEWSMWQCTANCPSPIKIRTRLCDSPTPNNGGRQCAGDASESQDSDCYRKQICPEDCDDYRWDIDCVGTCTMCTSPCDKRTGVCDSCKQGFKSSSTGCNVPCGFNEFGFNCEGNCTYKCGDDCYERINGDCPIHGVWAQWTEWGCTENCKDTRQIRNRKCDNPAPSHGGDFCLGLDTDYRAYTCFSKITCQEDCPPFRWELNCSASCENCIDDCNKFTGSCSRCKKGFKLPLSACLIICSPNEYGENCEGNCLTKCGENCYDGVEGICSVHGGWTDWENWQCTSTCKVSEEIRKRSCTKPRPEHGGRNCIGTDTEMRNATCYKGVICSEDCPPYTWDLNCVRSCNNCIDDCNKMNGSCSSCTKGFKFPEAGCIEACGKFQFGENCAGDCTKKCGEDCLERKTGTCPIHGNWGLWTEWTCAECPDNILLRSRKCDNPAPNEGGYPCKGTGNETKLSTCYRNIIYCYDECPYKTWSLNCSKTCPHCADDCNKRTGTCSGCLSGFKQPDLGCTKECEVGEYGTNCLGNCTMKCGEDCQDRITGRCPVYGTWMDWAEWHCTRNCSETRLIRYRRCKPNESQSLSMPVRCKGENVEMMKSTCYVTLTCPLDCPDFHWGIKCRACPHCKYDCDKFNASCRKCLPGFQSPETGCQRECDELFYGQDCLESCQTKCKSDCVDRVKGVCPANQDHLWSLLVLILPFLIFCSVCKSDRKLSYDKDSQEAEDTKFSTGHTDTSEL</sequence>
<evidence type="ECO:0000256" key="3">
    <source>
        <dbReference type="SAM" id="MobiDB-lite"/>
    </source>
</evidence>
<keyword evidence="1" id="KW-0677">Repeat</keyword>
<dbReference type="OMA" id="APSGLCI"/>
<organism evidence="4 5">
    <name type="scientific">Biomphalaria glabrata</name>
    <name type="common">Bloodfluke planorb</name>
    <name type="synonym">Freshwater snail</name>
    <dbReference type="NCBI Taxonomy" id="6526"/>
    <lineage>
        <taxon>Eukaryota</taxon>
        <taxon>Metazoa</taxon>
        <taxon>Spiralia</taxon>
        <taxon>Lophotrochozoa</taxon>
        <taxon>Mollusca</taxon>
        <taxon>Gastropoda</taxon>
        <taxon>Heterobranchia</taxon>
        <taxon>Euthyneura</taxon>
        <taxon>Panpulmonata</taxon>
        <taxon>Hygrophila</taxon>
        <taxon>Lymnaeoidea</taxon>
        <taxon>Planorbidae</taxon>
        <taxon>Biomphalaria</taxon>
    </lineage>
</organism>
<dbReference type="OrthoDB" id="446173at2759"/>
<dbReference type="SMART" id="SM00209">
    <property type="entry name" value="TSP1"/>
    <property type="match status" value="5"/>
</dbReference>